<gene>
    <name evidence="1" type="ORF">M9H77_03026</name>
</gene>
<dbReference type="Proteomes" id="UP001060085">
    <property type="component" value="Linkage Group LG01"/>
</dbReference>
<protein>
    <submittedName>
        <fullName evidence="1">Uncharacterized protein</fullName>
    </submittedName>
</protein>
<evidence type="ECO:0000313" key="2">
    <source>
        <dbReference type="Proteomes" id="UP001060085"/>
    </source>
</evidence>
<organism evidence="1 2">
    <name type="scientific">Catharanthus roseus</name>
    <name type="common">Madagascar periwinkle</name>
    <name type="synonym">Vinca rosea</name>
    <dbReference type="NCBI Taxonomy" id="4058"/>
    <lineage>
        <taxon>Eukaryota</taxon>
        <taxon>Viridiplantae</taxon>
        <taxon>Streptophyta</taxon>
        <taxon>Embryophyta</taxon>
        <taxon>Tracheophyta</taxon>
        <taxon>Spermatophyta</taxon>
        <taxon>Magnoliopsida</taxon>
        <taxon>eudicotyledons</taxon>
        <taxon>Gunneridae</taxon>
        <taxon>Pentapetalae</taxon>
        <taxon>asterids</taxon>
        <taxon>lamiids</taxon>
        <taxon>Gentianales</taxon>
        <taxon>Apocynaceae</taxon>
        <taxon>Rauvolfioideae</taxon>
        <taxon>Vinceae</taxon>
        <taxon>Catharanthinae</taxon>
        <taxon>Catharanthus</taxon>
    </lineage>
</organism>
<dbReference type="EMBL" id="CM044701">
    <property type="protein sequence ID" value="KAI5681798.1"/>
    <property type="molecule type" value="Genomic_DNA"/>
</dbReference>
<reference evidence="2" key="1">
    <citation type="journal article" date="2023" name="Nat. Plants">
        <title>Single-cell RNA sequencing provides a high-resolution roadmap for understanding the multicellular compartmentation of specialized metabolism.</title>
        <authorList>
            <person name="Sun S."/>
            <person name="Shen X."/>
            <person name="Li Y."/>
            <person name="Li Y."/>
            <person name="Wang S."/>
            <person name="Li R."/>
            <person name="Zhang H."/>
            <person name="Shen G."/>
            <person name="Guo B."/>
            <person name="Wei J."/>
            <person name="Xu J."/>
            <person name="St-Pierre B."/>
            <person name="Chen S."/>
            <person name="Sun C."/>
        </authorList>
    </citation>
    <scope>NUCLEOTIDE SEQUENCE [LARGE SCALE GENOMIC DNA]</scope>
</reference>
<comment type="caution">
    <text evidence="1">The sequence shown here is derived from an EMBL/GenBank/DDBJ whole genome shotgun (WGS) entry which is preliminary data.</text>
</comment>
<sequence>MVIPKKKKIRALIFIPVTLTPLIVGMGWRRRAGIRAPSTNHRYQGCSLHLSPDLTIQASNIFGRRKRHTNPTNRHRERRVPGKHLARRSQKNRAR</sequence>
<evidence type="ECO:0000313" key="1">
    <source>
        <dbReference type="EMBL" id="KAI5681798.1"/>
    </source>
</evidence>
<keyword evidence="2" id="KW-1185">Reference proteome</keyword>
<accession>A0ACC0CAI4</accession>
<proteinExistence type="predicted"/>
<name>A0ACC0CAI4_CATRO</name>